<dbReference type="FunFam" id="4.10.640.10:FF:000011">
    <property type="entry name" value="28S ribosomal protein S18a, mitochondrial"/>
    <property type="match status" value="1"/>
</dbReference>
<sequence>MASFQAAVIILNRGTNPINECIINVAGTLMYFVAALLSMWHLQGDYQLMYLSDFEEAEHRFFVECVLQSTFAITTGLLYLLHCILAFDTVLVKYSDNIDQYDQAYEGPPPLKLYFICPSVHEKLENYSWFQQFETKGHPRKFRTSVYQKIQNFEPENFGDRARLKMTISRLSCKPEKRTYQVQQKQEKTSLIFEGIRKPSPRVNLTLKEICEPKFCPECTLGLELKHTDVLILSQYVRSDGCMLPKRITGLCYRQQKKIGTLVTMAQKAGLMPNLAPAGSKKDPKKRFGWKKFNKYFYESTIKY</sequence>
<reference evidence="10" key="1">
    <citation type="submission" date="2020-05" db="UniProtKB">
        <authorList>
            <consortium name="EnsemblMetazoa"/>
        </authorList>
    </citation>
    <scope>IDENTIFICATION</scope>
    <source>
        <strain evidence="10">TTRI</strain>
    </source>
</reference>
<dbReference type="STRING" id="7395.A0A1A9UCP7"/>
<keyword evidence="8" id="KW-0472">Membrane</keyword>
<dbReference type="InterPro" id="IPR001648">
    <property type="entry name" value="Ribosomal_bS18"/>
</dbReference>
<dbReference type="Pfam" id="PF01084">
    <property type="entry name" value="Ribosomal_S18"/>
    <property type="match status" value="1"/>
</dbReference>
<dbReference type="InterPro" id="IPR056677">
    <property type="entry name" value="DUF7775"/>
</dbReference>
<comment type="similarity">
    <text evidence="6">Belongs to the bacterial ribosomal protein bS18 family. Mitochondrion-specific ribosomal protein mL66 subfamily.</text>
</comment>
<evidence type="ECO:0000313" key="10">
    <source>
        <dbReference type="EnsemblMetazoa" id="GAUT000109-PA"/>
    </source>
</evidence>
<comment type="subcellular location">
    <subcellularLocation>
        <location evidence="1">Mitochondrion</location>
    </subcellularLocation>
</comment>
<organism evidence="10 11">
    <name type="scientific">Glossina austeni</name>
    <name type="common">Savannah tsetse fly</name>
    <dbReference type="NCBI Taxonomy" id="7395"/>
    <lineage>
        <taxon>Eukaryota</taxon>
        <taxon>Metazoa</taxon>
        <taxon>Ecdysozoa</taxon>
        <taxon>Arthropoda</taxon>
        <taxon>Hexapoda</taxon>
        <taxon>Insecta</taxon>
        <taxon>Pterygota</taxon>
        <taxon>Neoptera</taxon>
        <taxon>Endopterygota</taxon>
        <taxon>Diptera</taxon>
        <taxon>Brachycera</taxon>
        <taxon>Muscomorpha</taxon>
        <taxon>Hippoboscoidea</taxon>
        <taxon>Glossinidae</taxon>
        <taxon>Glossina</taxon>
    </lineage>
</organism>
<evidence type="ECO:0000256" key="1">
    <source>
        <dbReference type="ARBA" id="ARBA00004173"/>
    </source>
</evidence>
<dbReference type="EnsemblMetazoa" id="GAUT000109-RA">
    <property type="protein sequence ID" value="GAUT000109-PA"/>
    <property type="gene ID" value="GAUT000109"/>
</dbReference>
<dbReference type="GO" id="GO:0032543">
    <property type="term" value="P:mitochondrial translation"/>
    <property type="evidence" value="ECO:0007669"/>
    <property type="project" value="TreeGrafter"/>
</dbReference>
<keyword evidence="5" id="KW-0687">Ribonucleoprotein</keyword>
<evidence type="ECO:0000256" key="4">
    <source>
        <dbReference type="ARBA" id="ARBA00023128"/>
    </source>
</evidence>
<evidence type="ECO:0000256" key="6">
    <source>
        <dbReference type="ARBA" id="ARBA00061060"/>
    </source>
</evidence>
<evidence type="ECO:0000256" key="5">
    <source>
        <dbReference type="ARBA" id="ARBA00023274"/>
    </source>
</evidence>
<dbReference type="SUPFAM" id="SSF46911">
    <property type="entry name" value="Ribosomal protein S18"/>
    <property type="match status" value="1"/>
</dbReference>
<dbReference type="GO" id="GO:0005763">
    <property type="term" value="C:mitochondrial small ribosomal subunit"/>
    <property type="evidence" value="ECO:0007669"/>
    <property type="project" value="TreeGrafter"/>
</dbReference>
<evidence type="ECO:0000259" key="9">
    <source>
        <dbReference type="Pfam" id="PF24985"/>
    </source>
</evidence>
<evidence type="ECO:0000256" key="8">
    <source>
        <dbReference type="SAM" id="Phobius"/>
    </source>
</evidence>
<dbReference type="Proteomes" id="UP000078200">
    <property type="component" value="Unassembled WGS sequence"/>
</dbReference>
<evidence type="ECO:0000256" key="3">
    <source>
        <dbReference type="ARBA" id="ARBA00022980"/>
    </source>
</evidence>
<feature type="transmembrane region" description="Helical" evidence="8">
    <location>
        <begin position="61"/>
        <end position="87"/>
    </location>
</feature>
<proteinExistence type="inferred from homology"/>
<dbReference type="GO" id="GO:0003735">
    <property type="term" value="F:structural constituent of ribosome"/>
    <property type="evidence" value="ECO:0007669"/>
    <property type="project" value="InterPro"/>
</dbReference>
<name>A0A1A9UCP7_GLOAU</name>
<dbReference type="PANTHER" id="PTHR13479:SF66">
    <property type="entry name" value="LARGE RIBOSOMAL SUBUNIT PROTEIN ML66"/>
    <property type="match status" value="1"/>
</dbReference>
<keyword evidence="4" id="KW-0496">Mitochondrion</keyword>
<keyword evidence="8" id="KW-1133">Transmembrane helix</keyword>
<dbReference type="GO" id="GO:0005743">
    <property type="term" value="C:mitochondrial inner membrane"/>
    <property type="evidence" value="ECO:0007669"/>
    <property type="project" value="UniProtKB-ARBA"/>
</dbReference>
<keyword evidence="8" id="KW-0812">Transmembrane</keyword>
<protein>
    <recommendedName>
        <fullName evidence="7">Large ribosomal subunit protein mL66</fullName>
    </recommendedName>
</protein>
<keyword evidence="11" id="KW-1185">Reference proteome</keyword>
<dbReference type="Gene3D" id="4.10.640.10">
    <property type="entry name" value="Ribosomal protein S18"/>
    <property type="match status" value="1"/>
</dbReference>
<dbReference type="PANTHER" id="PTHR13479">
    <property type="entry name" value="30S RIBOSOMAL PROTEIN S18"/>
    <property type="match status" value="1"/>
</dbReference>
<feature type="transmembrane region" description="Helical" evidence="8">
    <location>
        <begin position="21"/>
        <end position="41"/>
    </location>
</feature>
<evidence type="ECO:0000313" key="11">
    <source>
        <dbReference type="Proteomes" id="UP000078200"/>
    </source>
</evidence>
<dbReference type="AlphaFoldDB" id="A0A1A9UCP7"/>
<keyword evidence="2" id="KW-0809">Transit peptide</keyword>
<dbReference type="Pfam" id="PF24985">
    <property type="entry name" value="DUF7775"/>
    <property type="match status" value="1"/>
</dbReference>
<dbReference type="VEuPathDB" id="VectorBase:GAUT000109"/>
<evidence type="ECO:0000256" key="2">
    <source>
        <dbReference type="ARBA" id="ARBA00022946"/>
    </source>
</evidence>
<accession>A0A1A9UCP7</accession>
<dbReference type="InterPro" id="IPR036870">
    <property type="entry name" value="Ribosomal_bS18_sf"/>
</dbReference>
<dbReference type="GO" id="GO:0070181">
    <property type="term" value="F:small ribosomal subunit rRNA binding"/>
    <property type="evidence" value="ECO:0007669"/>
    <property type="project" value="TreeGrafter"/>
</dbReference>
<feature type="domain" description="DUF7775" evidence="9">
    <location>
        <begin position="3"/>
        <end position="91"/>
    </location>
</feature>
<keyword evidence="3" id="KW-0689">Ribosomal protein</keyword>
<evidence type="ECO:0000256" key="7">
    <source>
        <dbReference type="ARBA" id="ARBA00071652"/>
    </source>
</evidence>